<dbReference type="AlphaFoldDB" id="A0A543CDJ0"/>
<organism evidence="1 2">
    <name type="scientific">Actinoallomurus bryophytorum</name>
    <dbReference type="NCBI Taxonomy" id="1490222"/>
    <lineage>
        <taxon>Bacteria</taxon>
        <taxon>Bacillati</taxon>
        <taxon>Actinomycetota</taxon>
        <taxon>Actinomycetes</taxon>
        <taxon>Streptosporangiales</taxon>
        <taxon>Thermomonosporaceae</taxon>
        <taxon>Actinoallomurus</taxon>
    </lineage>
</organism>
<protein>
    <submittedName>
        <fullName evidence="1">DUF2891 family protein</fullName>
    </submittedName>
</protein>
<reference evidence="1 2" key="1">
    <citation type="submission" date="2019-06" db="EMBL/GenBank/DDBJ databases">
        <title>Sequencing the genomes of 1000 actinobacteria strains.</title>
        <authorList>
            <person name="Klenk H.-P."/>
        </authorList>
    </citation>
    <scope>NUCLEOTIDE SEQUENCE [LARGE SCALE GENOMIC DNA]</scope>
    <source>
        <strain evidence="1 2">DSM 102200</strain>
    </source>
</reference>
<evidence type="ECO:0000313" key="2">
    <source>
        <dbReference type="Proteomes" id="UP000316096"/>
    </source>
</evidence>
<comment type="caution">
    <text evidence="1">The sequence shown here is derived from an EMBL/GenBank/DDBJ whole genome shotgun (WGS) entry which is preliminary data.</text>
</comment>
<keyword evidence="2" id="KW-1185">Reference proteome</keyword>
<dbReference type="Pfam" id="PF11199">
    <property type="entry name" value="DUF2891"/>
    <property type="match status" value="1"/>
</dbReference>
<evidence type="ECO:0000313" key="1">
    <source>
        <dbReference type="EMBL" id="TQL95149.1"/>
    </source>
</evidence>
<accession>A0A543CDJ0</accession>
<gene>
    <name evidence="1" type="ORF">FB559_0645</name>
</gene>
<dbReference type="InterPro" id="IPR021365">
    <property type="entry name" value="DUF2891"/>
</dbReference>
<sequence length="345" mass="39047">MVQGEERRERLAQQARELAEVALVNIDREYPNDLRHAMNGPEDRPWPRDVHPSFYGSFDWHSCVEMHWLLVRLLRTVPGLVPEERIRSRLDEHLAAEPLAVEAAYLADPERRLNQRPYGWGWALWLVHEAATWDDPDARRWAAALTPMADALTAGFLQWLPKATYPVRDGAHSNTAFGLSRALPYARHRARSGDDALLTAIVETAHRYFDGDRDYPARWEPSGADFLSAALVEAELMAQVLPRDRFAGWLDGFLPGIAKSRPETLFSPVTVSDSSDGYIAHLHGLNLNRAWCWRRLAETLGEDDPRTEPMIEAARRHADAALSHAAGSHYAVEHWLACYAVLLLT</sequence>
<proteinExistence type="predicted"/>
<dbReference type="RefSeq" id="WP_221639875.1">
    <property type="nucleotide sequence ID" value="NZ_VFOZ01000001.1"/>
</dbReference>
<name>A0A543CDJ0_9ACTN</name>
<dbReference type="EMBL" id="VFOZ01000001">
    <property type="protein sequence ID" value="TQL95149.1"/>
    <property type="molecule type" value="Genomic_DNA"/>
</dbReference>
<dbReference type="Proteomes" id="UP000316096">
    <property type="component" value="Unassembled WGS sequence"/>
</dbReference>